<name>A0A1I3YN96_9HYPH</name>
<feature type="transmembrane region" description="Helical" evidence="8">
    <location>
        <begin position="336"/>
        <end position="360"/>
    </location>
</feature>
<comment type="subcellular location">
    <subcellularLocation>
        <location evidence="1">Cell membrane</location>
        <topology evidence="1">Multi-pass membrane protein</topology>
    </subcellularLocation>
</comment>
<organism evidence="9 10">
    <name type="scientific">Methylorubrum salsuginis</name>
    <dbReference type="NCBI Taxonomy" id="414703"/>
    <lineage>
        <taxon>Bacteria</taxon>
        <taxon>Pseudomonadati</taxon>
        <taxon>Pseudomonadota</taxon>
        <taxon>Alphaproteobacteria</taxon>
        <taxon>Hyphomicrobiales</taxon>
        <taxon>Methylobacteriaceae</taxon>
        <taxon>Methylorubrum</taxon>
    </lineage>
</organism>
<dbReference type="RefSeq" id="WP_091941196.1">
    <property type="nucleotide sequence ID" value="NZ_FOSV01000001.1"/>
</dbReference>
<dbReference type="AlphaFoldDB" id="A0A1I3YN96"/>
<keyword evidence="5 8" id="KW-1133">Transmembrane helix</keyword>
<feature type="transmembrane region" description="Helical" evidence="8">
    <location>
        <begin position="423"/>
        <end position="443"/>
    </location>
</feature>
<evidence type="ECO:0000256" key="7">
    <source>
        <dbReference type="SAM" id="MobiDB-lite"/>
    </source>
</evidence>
<reference evidence="10" key="1">
    <citation type="submission" date="2016-10" db="EMBL/GenBank/DDBJ databases">
        <authorList>
            <person name="Varghese N."/>
            <person name="Submissions S."/>
        </authorList>
    </citation>
    <scope>NUCLEOTIDE SEQUENCE [LARGE SCALE GENOMIC DNA]</scope>
    <source>
        <strain evidence="10">CGMCC 1.6474</strain>
    </source>
</reference>
<evidence type="ECO:0000256" key="8">
    <source>
        <dbReference type="SAM" id="Phobius"/>
    </source>
</evidence>
<feature type="transmembrane region" description="Helical" evidence="8">
    <location>
        <begin position="464"/>
        <end position="485"/>
    </location>
</feature>
<evidence type="ECO:0000256" key="5">
    <source>
        <dbReference type="ARBA" id="ARBA00022989"/>
    </source>
</evidence>
<evidence type="ECO:0000256" key="6">
    <source>
        <dbReference type="ARBA" id="ARBA00023136"/>
    </source>
</evidence>
<feature type="transmembrane region" description="Helical" evidence="8">
    <location>
        <begin position="92"/>
        <end position="118"/>
    </location>
</feature>
<keyword evidence="4 8" id="KW-0812">Transmembrane</keyword>
<protein>
    <submittedName>
        <fullName evidence="9">Polysaccharide transporter, PST family</fullName>
    </submittedName>
</protein>
<dbReference type="PANTHER" id="PTHR30250:SF10">
    <property type="entry name" value="LIPOPOLYSACCHARIDE BIOSYNTHESIS PROTEIN WZXC"/>
    <property type="match status" value="1"/>
</dbReference>
<dbReference type="InterPro" id="IPR050833">
    <property type="entry name" value="Poly_Biosynth_Transport"/>
</dbReference>
<dbReference type="GO" id="GO:0005886">
    <property type="term" value="C:plasma membrane"/>
    <property type="evidence" value="ECO:0007669"/>
    <property type="project" value="UniProtKB-SubCell"/>
</dbReference>
<keyword evidence="10" id="KW-1185">Reference proteome</keyword>
<evidence type="ECO:0000256" key="3">
    <source>
        <dbReference type="ARBA" id="ARBA00022475"/>
    </source>
</evidence>
<dbReference type="STRING" id="414703.SAMN04488125_101288"/>
<dbReference type="EMBL" id="FOSV01000001">
    <property type="protein sequence ID" value="SFK33263.1"/>
    <property type="molecule type" value="Genomic_DNA"/>
</dbReference>
<proteinExistence type="inferred from homology"/>
<feature type="transmembrane region" description="Helical" evidence="8">
    <location>
        <begin position="366"/>
        <end position="387"/>
    </location>
</feature>
<feature type="transmembrane region" description="Helical" evidence="8">
    <location>
        <begin position="491"/>
        <end position="509"/>
    </location>
</feature>
<evidence type="ECO:0000313" key="10">
    <source>
        <dbReference type="Proteomes" id="UP000198804"/>
    </source>
</evidence>
<sequence>MREENERLRDHAVAPDPEEAAPPETAVPLPDPPTQPVPDQAAMAAQMAQAAPGGARTLAVNVLAGGGANLVKIGLQLAMLPLMAHLLGPAEFGVYALALPTVAFFMTLADGGLGASLAREPTQSREIWSTAFWLVLMVGVGLTLTVAGWGAILAQLSHEPRVAGVMGLLSVSFVFVTVSVLPYARLTRERRLAAISGADLAGSLVGAAVAVALALRGAGALSLAAQYVVLYLVRGCVLNLLAFVRPGLVFRPSVLRAHVSTGSALVCSRLVDFAGRLVENLLFGRLFGPAALGTFTFANQVPRFLCEAASGPLWGALYAHALREDEAQLAALHAKLVRLLCILLAPVAFLTSALVPGLILRILGPAWSDAATILSILIPFYALNAVAHQSGALMLARGAGWALFRLSLLLVVARVAAVLPGPWLGPFGVAWGIGVAQILFAVLMLRAPGRIGLSSIGPLLRGMWAPTLGGLAAGLACHFVVQGAPTEIPRIAAGLLAGLASHLVVLLLLEGSRLREDLLGIRRLVRR</sequence>
<gene>
    <name evidence="9" type="ORF">SAMN04488125_101288</name>
</gene>
<dbReference type="Proteomes" id="UP000198804">
    <property type="component" value="Unassembled WGS sequence"/>
</dbReference>
<evidence type="ECO:0000256" key="2">
    <source>
        <dbReference type="ARBA" id="ARBA00007430"/>
    </source>
</evidence>
<feature type="transmembrane region" description="Helical" evidence="8">
    <location>
        <begin position="130"/>
        <end position="156"/>
    </location>
</feature>
<evidence type="ECO:0000313" key="9">
    <source>
        <dbReference type="EMBL" id="SFK33263.1"/>
    </source>
</evidence>
<comment type="similarity">
    <text evidence="2">Belongs to the polysaccharide synthase family.</text>
</comment>
<feature type="transmembrane region" description="Helical" evidence="8">
    <location>
        <begin position="196"/>
        <end position="218"/>
    </location>
</feature>
<feature type="transmembrane region" description="Helical" evidence="8">
    <location>
        <begin position="399"/>
        <end position="417"/>
    </location>
</feature>
<dbReference type="Pfam" id="PF13440">
    <property type="entry name" value="Polysacc_synt_3"/>
    <property type="match status" value="1"/>
</dbReference>
<feature type="compositionally biased region" description="Basic and acidic residues" evidence="7">
    <location>
        <begin position="1"/>
        <end position="13"/>
    </location>
</feature>
<keyword evidence="3" id="KW-1003">Cell membrane</keyword>
<feature type="transmembrane region" description="Helical" evidence="8">
    <location>
        <begin position="224"/>
        <end position="244"/>
    </location>
</feature>
<accession>A0A1I3YN96</accession>
<evidence type="ECO:0000256" key="1">
    <source>
        <dbReference type="ARBA" id="ARBA00004651"/>
    </source>
</evidence>
<dbReference type="OrthoDB" id="7605542at2"/>
<feature type="transmembrane region" description="Helical" evidence="8">
    <location>
        <begin position="58"/>
        <end position="80"/>
    </location>
</feature>
<feature type="transmembrane region" description="Helical" evidence="8">
    <location>
        <begin position="162"/>
        <end position="184"/>
    </location>
</feature>
<feature type="region of interest" description="Disordered" evidence="7">
    <location>
        <begin position="1"/>
        <end position="37"/>
    </location>
</feature>
<dbReference type="PANTHER" id="PTHR30250">
    <property type="entry name" value="PST FAMILY PREDICTED COLANIC ACID TRANSPORTER"/>
    <property type="match status" value="1"/>
</dbReference>
<evidence type="ECO:0000256" key="4">
    <source>
        <dbReference type="ARBA" id="ARBA00022692"/>
    </source>
</evidence>
<keyword evidence="6 8" id="KW-0472">Membrane</keyword>